<feature type="transmembrane region" description="Helical" evidence="1">
    <location>
        <begin position="88"/>
        <end position="112"/>
    </location>
</feature>
<keyword evidence="1" id="KW-1133">Transmembrane helix</keyword>
<evidence type="ECO:0000313" key="3">
    <source>
        <dbReference type="Proteomes" id="UP000239736"/>
    </source>
</evidence>
<feature type="transmembrane region" description="Helical" evidence="1">
    <location>
        <begin position="12"/>
        <end position="34"/>
    </location>
</feature>
<keyword evidence="3" id="KW-1185">Reference proteome</keyword>
<gene>
    <name evidence="2" type="ORF">LV82_00755</name>
</gene>
<evidence type="ECO:0000256" key="1">
    <source>
        <dbReference type="SAM" id="Phobius"/>
    </source>
</evidence>
<name>A0A2S5JJ57_9RHOB</name>
<evidence type="ECO:0000313" key="2">
    <source>
        <dbReference type="EMBL" id="PPB81546.1"/>
    </source>
</evidence>
<keyword evidence="1" id="KW-0812">Transmembrane</keyword>
<dbReference type="EMBL" id="PRDS01000002">
    <property type="protein sequence ID" value="PPB81546.1"/>
    <property type="molecule type" value="Genomic_DNA"/>
</dbReference>
<accession>A0A2S5JJ57</accession>
<sequence length="361" mass="39579">MFQWRDDRQISAFDRSIVFLVQALTGLAFLGLSMRYFAGLFPWRAVDSWAPRDWALAQSGILAFGAALLFLLPALFDRLLYLCRGGRLRLLIAIGFVLLLPFLAEFALWLGMGPESPIGGQMRPETLLWAFAAYAPAYVYAFVVPGRAFDRVRPIVPEHVFIVPGKPARLRRDYGAMDLARAGMLGLIILFWAVGIAGLYFLNWLPEPELVSTTERYWFVSASVALLASLFAFSGPLAGSDESTFRTIARRGLLVLTAAIMTYSLAAPTLTRGLPWLHSQLPAAGAEASRIEVTVMGRKGTGRGRACDRAAIVTVAGAGERPVVLCSLPGNIWQGLQPGDKLLLSGVRTPWGMRFDSIQDL</sequence>
<keyword evidence="1" id="KW-0472">Membrane</keyword>
<feature type="transmembrane region" description="Helical" evidence="1">
    <location>
        <begin position="54"/>
        <end position="76"/>
    </location>
</feature>
<feature type="transmembrane region" description="Helical" evidence="1">
    <location>
        <begin position="251"/>
        <end position="270"/>
    </location>
</feature>
<dbReference type="RefSeq" id="WP_104069393.1">
    <property type="nucleotide sequence ID" value="NZ_PRDS01000002.1"/>
</dbReference>
<proteinExistence type="predicted"/>
<feature type="transmembrane region" description="Helical" evidence="1">
    <location>
        <begin position="127"/>
        <end position="144"/>
    </location>
</feature>
<organism evidence="2 3">
    <name type="scientific">Albidovulum inexpectatum</name>
    <dbReference type="NCBI Taxonomy" id="196587"/>
    <lineage>
        <taxon>Bacteria</taxon>
        <taxon>Pseudomonadati</taxon>
        <taxon>Pseudomonadota</taxon>
        <taxon>Alphaproteobacteria</taxon>
        <taxon>Rhodobacterales</taxon>
        <taxon>Paracoccaceae</taxon>
        <taxon>Albidovulum</taxon>
    </lineage>
</organism>
<feature type="transmembrane region" description="Helical" evidence="1">
    <location>
        <begin position="179"/>
        <end position="205"/>
    </location>
</feature>
<comment type="caution">
    <text evidence="2">The sequence shown here is derived from an EMBL/GenBank/DDBJ whole genome shotgun (WGS) entry which is preliminary data.</text>
</comment>
<feature type="transmembrane region" description="Helical" evidence="1">
    <location>
        <begin position="217"/>
        <end position="239"/>
    </location>
</feature>
<protein>
    <submittedName>
        <fullName evidence="2">Uncharacterized protein</fullName>
    </submittedName>
</protein>
<dbReference type="AlphaFoldDB" id="A0A2S5JJ57"/>
<dbReference type="Proteomes" id="UP000239736">
    <property type="component" value="Unassembled WGS sequence"/>
</dbReference>
<reference evidence="2 3" key="1">
    <citation type="submission" date="2018-01" db="EMBL/GenBank/DDBJ databases">
        <title>Genomic Encyclopedia of Archaeal and Bacterial Type Strains, Phase II (KMG-II): from individual species to whole genera.</title>
        <authorList>
            <person name="Goeker M."/>
        </authorList>
    </citation>
    <scope>NUCLEOTIDE SEQUENCE [LARGE SCALE GENOMIC DNA]</scope>
    <source>
        <strain evidence="2 3">DSM 12048</strain>
    </source>
</reference>